<accession>C0APX2</accession>
<evidence type="ECO:0000256" key="10">
    <source>
        <dbReference type="RuleBase" id="RU362071"/>
    </source>
</evidence>
<keyword evidence="6 10" id="KW-1133">Transmembrane helix</keyword>
<dbReference type="GO" id="GO:0005886">
    <property type="term" value="C:plasma membrane"/>
    <property type="evidence" value="ECO:0007669"/>
    <property type="project" value="UniProtKB-SubCell"/>
</dbReference>
<dbReference type="GO" id="GO:0044780">
    <property type="term" value="P:bacterial-type flagellum assembly"/>
    <property type="evidence" value="ECO:0007669"/>
    <property type="project" value="UniProtKB-UniRule"/>
</dbReference>
<keyword evidence="11" id="KW-0969">Cilium</keyword>
<keyword evidence="7 10" id="KW-0472">Membrane</keyword>
<evidence type="ECO:0000256" key="6">
    <source>
        <dbReference type="ARBA" id="ARBA00022989"/>
    </source>
</evidence>
<evidence type="ECO:0000256" key="7">
    <source>
        <dbReference type="ARBA" id="ARBA00023136"/>
    </source>
</evidence>
<dbReference type="PANTHER" id="PTHR30065:SF1">
    <property type="entry name" value="SURFACE PRESENTATION OF ANTIGENS PROTEIN SPAR"/>
    <property type="match status" value="1"/>
</dbReference>
<organism evidence="11 12">
    <name type="scientific">Borreliella spielmanii A14S</name>
    <dbReference type="NCBI Taxonomy" id="498742"/>
    <lineage>
        <taxon>Bacteria</taxon>
        <taxon>Pseudomonadati</taxon>
        <taxon>Spirochaetota</taxon>
        <taxon>Spirochaetia</taxon>
        <taxon>Spirochaetales</taxon>
        <taxon>Borreliaceae</taxon>
        <taxon>Borreliella</taxon>
    </lineage>
</organism>
<keyword evidence="8 10" id="KW-0975">Bacterial flagellum</keyword>
<name>C0APX2_9SPIR</name>
<keyword evidence="5 10" id="KW-0812">Transmembrane</keyword>
<proteinExistence type="inferred from homology"/>
<feature type="transmembrane region" description="Helical" evidence="10">
    <location>
        <begin position="33"/>
        <end position="55"/>
    </location>
</feature>
<feature type="transmembrane region" description="Helical" evidence="10">
    <location>
        <begin position="67"/>
        <end position="92"/>
    </location>
</feature>
<dbReference type="AlphaFoldDB" id="C0APX2"/>
<feature type="transmembrane region" description="Helical" evidence="10">
    <location>
        <begin position="7"/>
        <end position="27"/>
    </location>
</feature>
<feature type="transmembrane region" description="Helical" evidence="10">
    <location>
        <begin position="129"/>
        <end position="151"/>
    </location>
</feature>
<dbReference type="PANTHER" id="PTHR30065">
    <property type="entry name" value="FLAGELLAR BIOSYNTHETIC PROTEIN FLIR"/>
    <property type="match status" value="1"/>
</dbReference>
<dbReference type="InterPro" id="IPR006303">
    <property type="entry name" value="FliR"/>
</dbReference>
<comment type="similarity">
    <text evidence="2 10">Belongs to the FliR/MopE/SpaR family.</text>
</comment>
<dbReference type="PRINTS" id="PR00953">
    <property type="entry name" value="TYPE3IMRPROT"/>
</dbReference>
<evidence type="ECO:0000256" key="4">
    <source>
        <dbReference type="ARBA" id="ARBA00022475"/>
    </source>
</evidence>
<dbReference type="Proteomes" id="UP000003481">
    <property type="component" value="Unassembled WGS sequence"/>
</dbReference>
<evidence type="ECO:0000256" key="8">
    <source>
        <dbReference type="ARBA" id="ARBA00023143"/>
    </source>
</evidence>
<reference evidence="11 12" key="1">
    <citation type="submission" date="2009-02" db="EMBL/GenBank/DDBJ databases">
        <authorList>
            <person name="Fraser-Liggett C.M."/>
            <person name="Mongodin E.F."/>
            <person name="Casjens B."/>
            <person name="Dunn J."/>
            <person name="Luft B."/>
            <person name="Qiu W."/>
            <person name="Schutzer S."/>
            <person name="Sebastian Y."/>
        </authorList>
    </citation>
    <scope>NUCLEOTIDE SEQUENCE [LARGE SCALE GENOMIC DNA]</scope>
    <source>
        <strain evidence="11 12">A14S</strain>
    </source>
</reference>
<dbReference type="InterPro" id="IPR002010">
    <property type="entry name" value="T3SS_IM_R"/>
</dbReference>
<sequence>MDEILNLNFLVLKSFTILPVLVRIFMFLKFSPFFSTIKIGYFNFFFSLILSVIIVEKIKIIYPLDNMLSFVLILLGEAILGLIQAFFVTIIFNVFHLVGFFFSNQIGLAYANIFDVFSEEDSMIISQIFAYLFLLLFLSSDFLLRFFVIGIHDSVLKIRVEHLVNMRNTEFIKLLLMSFGFLFEKALLISFPVLALLLLFYLVLGILSKSSPQINLLIISFSTSLFLGLLILYIGFPSLAISSKRVIELSLDSLASFIKLFSRVLK</sequence>
<keyword evidence="11" id="KW-0966">Cell projection</keyword>
<comment type="function">
    <text evidence="1 10">Role in flagellar biosynthesis.</text>
</comment>
<comment type="subcellular location">
    <subcellularLocation>
        <location evidence="10">Cell membrane</location>
        <topology evidence="10">Multi-pass membrane protein</topology>
    </subcellularLocation>
    <subcellularLocation>
        <location evidence="10">Bacterial flagellum basal body</location>
    </subcellularLocation>
</comment>
<dbReference type="GO" id="GO:0009425">
    <property type="term" value="C:bacterial-type flagellum basal body"/>
    <property type="evidence" value="ECO:0007669"/>
    <property type="project" value="UniProtKB-SubCell"/>
</dbReference>
<evidence type="ECO:0000313" key="12">
    <source>
        <dbReference type="Proteomes" id="UP000003481"/>
    </source>
</evidence>
<dbReference type="NCBIfam" id="TIGR01400">
    <property type="entry name" value="fliR"/>
    <property type="match status" value="1"/>
</dbReference>
<evidence type="ECO:0000256" key="9">
    <source>
        <dbReference type="NCBIfam" id="TIGR01400"/>
    </source>
</evidence>
<comment type="caution">
    <text evidence="11">The sequence shown here is derived from an EMBL/GenBank/DDBJ whole genome shotgun (WGS) entry which is preliminary data.</text>
</comment>
<dbReference type="eggNOG" id="COG1684">
    <property type="taxonomic scope" value="Bacteria"/>
</dbReference>
<keyword evidence="11" id="KW-0282">Flagellum</keyword>
<feature type="transmembrane region" description="Helical" evidence="10">
    <location>
        <begin position="216"/>
        <end position="236"/>
    </location>
</feature>
<gene>
    <name evidence="11" type="primary">fliR</name>
    <name evidence="11" type="ORF">BSPA14S_0273</name>
</gene>
<dbReference type="EMBL" id="ABKB02000003">
    <property type="protein sequence ID" value="EEF84726.1"/>
    <property type="molecule type" value="Genomic_DNA"/>
</dbReference>
<evidence type="ECO:0000256" key="2">
    <source>
        <dbReference type="ARBA" id="ARBA00009772"/>
    </source>
</evidence>
<dbReference type="STRING" id="498742.BSPA14S_0273"/>
<dbReference type="HOGENOM" id="CLU_1060363_0_0_12"/>
<protein>
    <recommendedName>
        <fullName evidence="3 9">Flagellar biosynthetic protein FliR</fullName>
    </recommendedName>
</protein>
<feature type="transmembrane region" description="Helical" evidence="10">
    <location>
        <begin position="98"/>
        <end position="117"/>
    </location>
</feature>
<evidence type="ECO:0000256" key="3">
    <source>
        <dbReference type="ARBA" id="ARBA00021717"/>
    </source>
</evidence>
<keyword evidence="4 10" id="KW-1003">Cell membrane</keyword>
<evidence type="ECO:0000256" key="5">
    <source>
        <dbReference type="ARBA" id="ARBA00022692"/>
    </source>
</evidence>
<feature type="transmembrane region" description="Helical" evidence="10">
    <location>
        <begin position="171"/>
        <end position="204"/>
    </location>
</feature>
<evidence type="ECO:0000313" key="11">
    <source>
        <dbReference type="EMBL" id="EEF84726.1"/>
    </source>
</evidence>
<evidence type="ECO:0000256" key="1">
    <source>
        <dbReference type="ARBA" id="ARBA00002578"/>
    </source>
</evidence>
<dbReference type="Pfam" id="PF01311">
    <property type="entry name" value="Bac_export_1"/>
    <property type="match status" value="1"/>
</dbReference>
<dbReference type="GO" id="GO:0006605">
    <property type="term" value="P:protein targeting"/>
    <property type="evidence" value="ECO:0007669"/>
    <property type="project" value="UniProtKB-UniRule"/>
</dbReference>